<evidence type="ECO:0008006" key="3">
    <source>
        <dbReference type="Google" id="ProtNLM"/>
    </source>
</evidence>
<reference evidence="1 2" key="1">
    <citation type="submission" date="2016-01" db="EMBL/GenBank/DDBJ databases">
        <title>High potential of lignocellulose degradation of a new Verrucomicrobia species.</title>
        <authorList>
            <person name="Wang Y."/>
            <person name="Shi Y."/>
            <person name="Qiu Z."/>
            <person name="Liu S."/>
            <person name="Yang H."/>
        </authorList>
    </citation>
    <scope>NUCLEOTIDE SEQUENCE [LARGE SCALE GENOMIC DNA]</scope>
    <source>
        <strain evidence="1 2">TSB47</strain>
    </source>
</reference>
<dbReference type="EMBL" id="LRRQ01000053">
    <property type="protein sequence ID" value="OAM90644.1"/>
    <property type="molecule type" value="Genomic_DNA"/>
</dbReference>
<protein>
    <recommendedName>
        <fullName evidence="3">DUF4375 domain-containing protein</fullName>
    </recommendedName>
</protein>
<accession>A0A178IL99</accession>
<evidence type="ECO:0000313" key="1">
    <source>
        <dbReference type="EMBL" id="OAM90644.1"/>
    </source>
</evidence>
<proteinExistence type="predicted"/>
<organism evidence="1 2">
    <name type="scientific">Termitidicoccus mucosus</name>
    <dbReference type="NCBI Taxonomy" id="1184151"/>
    <lineage>
        <taxon>Bacteria</taxon>
        <taxon>Pseudomonadati</taxon>
        <taxon>Verrucomicrobiota</taxon>
        <taxon>Opitutia</taxon>
        <taxon>Opitutales</taxon>
        <taxon>Opitutaceae</taxon>
        <taxon>Termitidicoccus</taxon>
    </lineage>
</organism>
<dbReference type="RefSeq" id="WP_068769447.1">
    <property type="nucleotide sequence ID" value="NZ_CP109796.1"/>
</dbReference>
<sequence>MKISITQKEYARLLELAYMGMWVATSREEDFDDAHPGRYEAVYQMLLRNAPNMGCADLVNGDPDSGGAMAESEELENGRAGELIEKFENDCFWDELCDRLAERDLERELSREPPSKGMPHDEKFTHEMDRVDALSARYRDEFVKHDLDNVIVLFGSDRLS</sequence>
<dbReference type="OrthoDB" id="5638364at2"/>
<keyword evidence="2" id="KW-1185">Reference proteome</keyword>
<dbReference type="Proteomes" id="UP000078486">
    <property type="component" value="Unassembled WGS sequence"/>
</dbReference>
<evidence type="ECO:0000313" key="2">
    <source>
        <dbReference type="Proteomes" id="UP000078486"/>
    </source>
</evidence>
<gene>
    <name evidence="1" type="ORF">AW736_06895</name>
</gene>
<dbReference type="AlphaFoldDB" id="A0A178IL99"/>
<name>A0A178IL99_9BACT</name>
<comment type="caution">
    <text evidence="1">The sequence shown here is derived from an EMBL/GenBank/DDBJ whole genome shotgun (WGS) entry which is preliminary data.</text>
</comment>
<dbReference type="STRING" id="1184151.AW736_06895"/>